<feature type="active site" evidence="8">
    <location>
        <position position="260"/>
    </location>
</feature>
<dbReference type="InterPro" id="IPR006626">
    <property type="entry name" value="PbH1"/>
</dbReference>
<keyword evidence="7" id="KW-0961">Cell wall biogenesis/degradation</keyword>
<dbReference type="AlphaFoldDB" id="A0AAV3Q2C1"/>
<evidence type="ECO:0000256" key="1">
    <source>
        <dbReference type="ARBA" id="ARBA00004191"/>
    </source>
</evidence>
<dbReference type="FunFam" id="2.160.20.10:FF:000004">
    <property type="entry name" value="Pectin lyase-like superfamily protein"/>
    <property type="match status" value="1"/>
</dbReference>
<dbReference type="PANTHER" id="PTHR31375">
    <property type="match status" value="1"/>
</dbReference>
<sequence>MRKMVSRSILEFCFSLTIILTICLFKTDAINNHKPFVPLKKFFNVLSYGANPMGKVDNSKAFLKAWDDACNFDGVSVIVIPKGGVYLLNSLTFIGPCKSYRTVLQIKGVLKATINPSYFYNLPTWIGFRYVNNLVLKGGGVLDGQGEYAWKYNDCFTNSRCAALPATLRFDYVNNSRVHSLKSVNSKNAHFNLFACSNVQISRVKFLAPSNSKNTDGIRIGTSSNIHILDSFIGTGDDCVSVITNSSNIVVTNVTCGPGHGISIGSLGSNSLSEFVKGVSVRNCTFISTQNGVRIKTRPSLFKGVVSDINFSNIIMKNVFNPIIIDQLYCPGRICSEQIPASGEGIKDVTFENIIGTSNSEVAISLKCSKSVPCRNVKLINVILPYTRGKSKSICSNVQGSSYGKQEPPNCV</sequence>
<evidence type="ECO:0000256" key="8">
    <source>
        <dbReference type="PROSITE-ProRule" id="PRU10052"/>
    </source>
</evidence>
<dbReference type="SMART" id="SM00710">
    <property type="entry name" value="PbH1"/>
    <property type="match status" value="6"/>
</dbReference>
<evidence type="ECO:0008006" key="12">
    <source>
        <dbReference type="Google" id="ProtNLM"/>
    </source>
</evidence>
<evidence type="ECO:0000256" key="7">
    <source>
        <dbReference type="ARBA" id="ARBA00023316"/>
    </source>
</evidence>
<protein>
    <recommendedName>
        <fullName evidence="12">Polygalacturonase</fullName>
    </recommendedName>
</protein>
<name>A0AAV3Q2C1_LITER</name>
<dbReference type="Gene3D" id="2.160.20.10">
    <property type="entry name" value="Single-stranded right-handed beta-helix, Pectin lyase-like"/>
    <property type="match status" value="1"/>
</dbReference>
<keyword evidence="3" id="KW-0134">Cell wall</keyword>
<comment type="similarity">
    <text evidence="2 9">Belongs to the glycosyl hydrolase 28 family.</text>
</comment>
<evidence type="ECO:0000256" key="3">
    <source>
        <dbReference type="ARBA" id="ARBA00022512"/>
    </source>
</evidence>
<keyword evidence="4" id="KW-0964">Secreted</keyword>
<dbReference type="Proteomes" id="UP001454036">
    <property type="component" value="Unassembled WGS sequence"/>
</dbReference>
<dbReference type="GO" id="GO:0005975">
    <property type="term" value="P:carbohydrate metabolic process"/>
    <property type="evidence" value="ECO:0007669"/>
    <property type="project" value="InterPro"/>
</dbReference>
<reference evidence="10 11" key="1">
    <citation type="submission" date="2024-01" db="EMBL/GenBank/DDBJ databases">
        <title>The complete chloroplast genome sequence of Lithospermum erythrorhizon: insights into the phylogenetic relationship among Boraginaceae species and the maternal lineages of purple gromwells.</title>
        <authorList>
            <person name="Okada T."/>
            <person name="Watanabe K."/>
        </authorList>
    </citation>
    <scope>NUCLEOTIDE SEQUENCE [LARGE SCALE GENOMIC DNA]</scope>
</reference>
<accession>A0AAV3Q2C1</accession>
<evidence type="ECO:0000256" key="6">
    <source>
        <dbReference type="ARBA" id="ARBA00023295"/>
    </source>
</evidence>
<evidence type="ECO:0000256" key="2">
    <source>
        <dbReference type="ARBA" id="ARBA00008834"/>
    </source>
</evidence>
<dbReference type="InterPro" id="IPR012334">
    <property type="entry name" value="Pectin_lyas_fold"/>
</dbReference>
<keyword evidence="5 9" id="KW-0378">Hydrolase</keyword>
<dbReference type="Pfam" id="PF00295">
    <property type="entry name" value="Glyco_hydro_28"/>
    <property type="match status" value="1"/>
</dbReference>
<organism evidence="10 11">
    <name type="scientific">Lithospermum erythrorhizon</name>
    <name type="common">Purple gromwell</name>
    <name type="synonym">Lithospermum officinale var. erythrorhizon</name>
    <dbReference type="NCBI Taxonomy" id="34254"/>
    <lineage>
        <taxon>Eukaryota</taxon>
        <taxon>Viridiplantae</taxon>
        <taxon>Streptophyta</taxon>
        <taxon>Embryophyta</taxon>
        <taxon>Tracheophyta</taxon>
        <taxon>Spermatophyta</taxon>
        <taxon>Magnoliopsida</taxon>
        <taxon>eudicotyledons</taxon>
        <taxon>Gunneridae</taxon>
        <taxon>Pentapetalae</taxon>
        <taxon>asterids</taxon>
        <taxon>lamiids</taxon>
        <taxon>Boraginales</taxon>
        <taxon>Boraginaceae</taxon>
        <taxon>Boraginoideae</taxon>
        <taxon>Lithospermeae</taxon>
        <taxon>Lithospermum</taxon>
    </lineage>
</organism>
<dbReference type="SUPFAM" id="SSF51126">
    <property type="entry name" value="Pectin lyase-like"/>
    <property type="match status" value="1"/>
</dbReference>
<dbReference type="GO" id="GO:0071555">
    <property type="term" value="P:cell wall organization"/>
    <property type="evidence" value="ECO:0007669"/>
    <property type="project" value="UniProtKB-KW"/>
</dbReference>
<comment type="caution">
    <text evidence="10">The sequence shown here is derived from an EMBL/GenBank/DDBJ whole genome shotgun (WGS) entry which is preliminary data.</text>
</comment>
<keyword evidence="6 9" id="KW-0326">Glycosidase</keyword>
<dbReference type="InterPro" id="IPR000743">
    <property type="entry name" value="Glyco_hydro_28"/>
</dbReference>
<evidence type="ECO:0000256" key="9">
    <source>
        <dbReference type="RuleBase" id="RU361169"/>
    </source>
</evidence>
<dbReference type="InterPro" id="IPR011050">
    <property type="entry name" value="Pectin_lyase_fold/virulence"/>
</dbReference>
<dbReference type="EMBL" id="BAABME010003288">
    <property type="protein sequence ID" value="GAA0158224.1"/>
    <property type="molecule type" value="Genomic_DNA"/>
</dbReference>
<evidence type="ECO:0000256" key="4">
    <source>
        <dbReference type="ARBA" id="ARBA00022525"/>
    </source>
</evidence>
<proteinExistence type="inferred from homology"/>
<dbReference type="PROSITE" id="PS00502">
    <property type="entry name" value="POLYGALACTURONASE"/>
    <property type="match status" value="1"/>
</dbReference>
<keyword evidence="11" id="KW-1185">Reference proteome</keyword>
<gene>
    <name evidence="10" type="ORF">LIER_15308</name>
</gene>
<evidence type="ECO:0000256" key="5">
    <source>
        <dbReference type="ARBA" id="ARBA00022801"/>
    </source>
</evidence>
<comment type="subcellular location">
    <subcellularLocation>
        <location evidence="1">Secreted</location>
        <location evidence="1">Cell wall</location>
    </subcellularLocation>
</comment>
<dbReference type="GO" id="GO:0004650">
    <property type="term" value="F:polygalacturonase activity"/>
    <property type="evidence" value="ECO:0007669"/>
    <property type="project" value="InterPro"/>
</dbReference>
<evidence type="ECO:0000313" key="11">
    <source>
        <dbReference type="Proteomes" id="UP001454036"/>
    </source>
</evidence>
<evidence type="ECO:0000313" key="10">
    <source>
        <dbReference type="EMBL" id="GAA0158224.1"/>
    </source>
</evidence>